<dbReference type="AlphaFoldDB" id="A0A4U3F2D5"/>
<sequence>MGTMLGLLGLMLGAWAVRSICMKPMGNIKKVTLSLIAGLFFLSAGGIGGTEEDKMPYAIVAMLMGAAAVWYGNRLYHQAVTREERGHDDRSRHP</sequence>
<keyword evidence="1" id="KW-1133">Transmembrane helix</keyword>
<evidence type="ECO:0000313" key="4">
    <source>
        <dbReference type="Proteomes" id="UP000306393"/>
    </source>
</evidence>
<dbReference type="RefSeq" id="WP_137269685.1">
    <property type="nucleotide sequence ID" value="NZ_JACYNM010000001.1"/>
</dbReference>
<evidence type="ECO:0000313" key="5">
    <source>
        <dbReference type="Proteomes" id="UP000661012"/>
    </source>
</evidence>
<accession>A0A4U3F2D5</accession>
<organism evidence="3 4">
    <name type="scientific">Erwinia persicina</name>
    <dbReference type="NCBI Taxonomy" id="55211"/>
    <lineage>
        <taxon>Bacteria</taxon>
        <taxon>Pseudomonadati</taxon>
        <taxon>Pseudomonadota</taxon>
        <taxon>Gammaproteobacteria</taxon>
        <taxon>Enterobacterales</taxon>
        <taxon>Erwiniaceae</taxon>
        <taxon>Erwinia</taxon>
    </lineage>
</organism>
<dbReference type="Proteomes" id="UP000306393">
    <property type="component" value="Unassembled WGS sequence"/>
</dbReference>
<feature type="transmembrane region" description="Helical" evidence="1">
    <location>
        <begin position="32"/>
        <end position="48"/>
    </location>
</feature>
<protein>
    <submittedName>
        <fullName evidence="3">Uncharacterized protein</fullName>
    </submittedName>
</protein>
<proteinExistence type="predicted"/>
<evidence type="ECO:0000256" key="1">
    <source>
        <dbReference type="SAM" id="Phobius"/>
    </source>
</evidence>
<dbReference type="OrthoDB" id="6477777at2"/>
<feature type="transmembrane region" description="Helical" evidence="1">
    <location>
        <begin position="55"/>
        <end position="72"/>
    </location>
</feature>
<dbReference type="EMBL" id="JACYNN010000001">
    <property type="protein sequence ID" value="MBD8104854.1"/>
    <property type="molecule type" value="Genomic_DNA"/>
</dbReference>
<name>A0A4U3F2D5_9GAMM</name>
<keyword evidence="1" id="KW-0812">Transmembrane</keyword>
<dbReference type="Proteomes" id="UP000661012">
    <property type="component" value="Unassembled WGS sequence"/>
</dbReference>
<keyword evidence="1" id="KW-0472">Membrane</keyword>
<comment type="caution">
    <text evidence="3">The sequence shown here is derived from an EMBL/GenBank/DDBJ whole genome shotgun (WGS) entry which is preliminary data.</text>
</comment>
<evidence type="ECO:0000313" key="3">
    <source>
        <dbReference type="EMBL" id="TKJ87174.1"/>
    </source>
</evidence>
<reference evidence="3 4" key="1">
    <citation type="journal article" date="2019" name="Sci. Rep.">
        <title>Differences in resource use lead to coexistence of seed-transmitted microbial populations.</title>
        <authorList>
            <person name="Torres-Cortes G."/>
            <person name="Garcia B.J."/>
            <person name="Compant S."/>
            <person name="Rezki S."/>
            <person name="Jones P."/>
            <person name="Preveaux A."/>
            <person name="Briand M."/>
            <person name="Roulet A."/>
            <person name="Bouchez O."/>
            <person name="Jacobson D."/>
            <person name="Barret M."/>
        </authorList>
    </citation>
    <scope>NUCLEOTIDE SEQUENCE [LARGE SCALE GENOMIC DNA]</scope>
    <source>
        <strain evidence="3 4">CFBP13511</strain>
    </source>
</reference>
<gene>
    <name evidence="3" type="ORF">EpCFBP13511_17190</name>
    <name evidence="2" type="ORF">IFT93_00260</name>
</gene>
<keyword evidence="5" id="KW-1185">Reference proteome</keyword>
<reference evidence="2 5" key="2">
    <citation type="journal article" date="2020" name="FEMS Microbiol. Ecol.">
        <title>Temporal dynamics of bacterial communities during seed development and maturation.</title>
        <authorList>
            <person name="Chesneau G."/>
            <person name="Torres-Cortes G."/>
            <person name="Briand M."/>
            <person name="Darrasse A."/>
            <person name="Preveaux A."/>
            <person name="Marais C."/>
            <person name="Jacques M.A."/>
            <person name="Shade A."/>
            <person name="Barret M."/>
        </authorList>
    </citation>
    <scope>NUCLEOTIDE SEQUENCE [LARGE SCALE GENOMIC DNA]</scope>
    <source>
        <strain evidence="2 5">CFBP13732</strain>
    </source>
</reference>
<dbReference type="EMBL" id="QGAC01000017">
    <property type="protein sequence ID" value="TKJ87174.1"/>
    <property type="molecule type" value="Genomic_DNA"/>
</dbReference>
<evidence type="ECO:0000313" key="2">
    <source>
        <dbReference type="EMBL" id="MBD8104854.1"/>
    </source>
</evidence>